<dbReference type="EMBL" id="CP157484">
    <property type="protein sequence ID" value="XBO40577.1"/>
    <property type="molecule type" value="Genomic_DNA"/>
</dbReference>
<evidence type="ECO:0000313" key="1">
    <source>
        <dbReference type="EMBL" id="XBO40577.1"/>
    </source>
</evidence>
<organism evidence="1">
    <name type="scientific">Alsobacter sp. KACC 23698</name>
    <dbReference type="NCBI Taxonomy" id="3149229"/>
    <lineage>
        <taxon>Bacteria</taxon>
        <taxon>Pseudomonadati</taxon>
        <taxon>Pseudomonadota</taxon>
        <taxon>Alphaproteobacteria</taxon>
        <taxon>Hyphomicrobiales</taxon>
        <taxon>Alsobacteraceae</taxon>
        <taxon>Alsobacter</taxon>
    </lineage>
</organism>
<accession>A0AAU7JJJ3</accession>
<name>A0AAU7JJJ3_9HYPH</name>
<dbReference type="RefSeq" id="WP_406857436.1">
    <property type="nucleotide sequence ID" value="NZ_CP157484.1"/>
</dbReference>
<reference evidence="1" key="1">
    <citation type="submission" date="2024-05" db="EMBL/GenBank/DDBJ databases">
        <authorList>
            <person name="Kim S."/>
            <person name="Heo J."/>
            <person name="Choi H."/>
            <person name="Choi Y."/>
            <person name="Kwon S.-W."/>
            <person name="Kim Y."/>
        </authorList>
    </citation>
    <scope>NUCLEOTIDE SEQUENCE</scope>
    <source>
        <strain evidence="1">KACC 23698</strain>
    </source>
</reference>
<sequence length="65" mass="6832">MTDIPYSDLDGADLDASTHAFSERDAFETTASQDACADHSLGERIVALVTGRCSKTGKLISEAGL</sequence>
<gene>
    <name evidence="1" type="ORF">ABEG18_07385</name>
</gene>
<dbReference type="AlphaFoldDB" id="A0AAU7JJJ3"/>
<proteinExistence type="predicted"/>
<protein>
    <submittedName>
        <fullName evidence="1">Uncharacterized protein</fullName>
    </submittedName>
</protein>